<evidence type="ECO:0000259" key="2">
    <source>
        <dbReference type="Pfam" id="PF12914"/>
    </source>
</evidence>
<reference evidence="3 4" key="1">
    <citation type="submission" date="2023-04" db="EMBL/GenBank/DDBJ databases">
        <title>Genome dynamics across the evolutionary transition to endosymbiosis.</title>
        <authorList>
            <person name="Siozios S."/>
            <person name="Nadal-Jimenez P."/>
            <person name="Azagi T."/>
            <person name="Sprong H."/>
            <person name="Frost C.L."/>
            <person name="Parratt S.R."/>
            <person name="Taylor G."/>
            <person name="Brettell L."/>
            <person name="Lew K.C."/>
            <person name="Croft L."/>
            <person name="King K.C."/>
            <person name="Brockhurst M.A."/>
            <person name="Hypsa V."/>
            <person name="Novakova E."/>
            <person name="Darby A.C."/>
            <person name="Hurst G.D.D."/>
        </authorList>
    </citation>
    <scope>NUCLEOTIDE SEQUENCE [LARGE SCALE GENOMIC DNA]</scope>
    <source>
        <strain evidence="4">aApi_AU</strain>
    </source>
</reference>
<feature type="domain" description="SH3b1" evidence="1">
    <location>
        <begin position="184"/>
        <end position="235"/>
    </location>
</feature>
<dbReference type="InterPro" id="IPR038765">
    <property type="entry name" value="Papain-like_cys_pep_sf"/>
</dbReference>
<protein>
    <submittedName>
        <fullName evidence="3">SH3 domain-containing protein</fullName>
    </submittedName>
</protein>
<dbReference type="Proteomes" id="UP001231859">
    <property type="component" value="Chromosome"/>
</dbReference>
<dbReference type="RefSeq" id="WP_280939315.1">
    <property type="nucleotide sequence ID" value="NZ_CP123759.1"/>
</dbReference>
<organism evidence="3 4">
    <name type="scientific">Arsenophonus apicola</name>
    <dbReference type="NCBI Taxonomy" id="2879119"/>
    <lineage>
        <taxon>Bacteria</taxon>
        <taxon>Pseudomonadati</taxon>
        <taxon>Pseudomonadota</taxon>
        <taxon>Gammaproteobacteria</taxon>
        <taxon>Enterobacterales</taxon>
        <taxon>Morganellaceae</taxon>
        <taxon>Arsenophonus</taxon>
    </lineage>
</organism>
<dbReference type="EMBL" id="CP123759">
    <property type="protein sequence ID" value="WGO84293.1"/>
    <property type="molecule type" value="Genomic_DNA"/>
</dbReference>
<dbReference type="InterPro" id="IPR039439">
    <property type="entry name" value="SH3b1_dom"/>
</dbReference>
<dbReference type="PIRSF" id="PIRSF019015">
    <property type="entry name" value="P60_peptidase_YkfC"/>
    <property type="match status" value="1"/>
</dbReference>
<feature type="domain" description="SH3b2-type SH3" evidence="2">
    <location>
        <begin position="245"/>
        <end position="289"/>
    </location>
</feature>
<evidence type="ECO:0000313" key="4">
    <source>
        <dbReference type="Proteomes" id="UP001231859"/>
    </source>
</evidence>
<dbReference type="SUPFAM" id="SSF54001">
    <property type="entry name" value="Cysteine proteinases"/>
    <property type="match status" value="1"/>
</dbReference>
<evidence type="ECO:0000259" key="1">
    <source>
        <dbReference type="Pfam" id="PF12913"/>
    </source>
</evidence>
<dbReference type="PROSITE" id="PS51257">
    <property type="entry name" value="PROKAR_LIPOPROTEIN"/>
    <property type="match status" value="1"/>
</dbReference>
<dbReference type="Gene3D" id="3.90.1720.10">
    <property type="entry name" value="endopeptidase domain like (from Nostoc punctiforme)"/>
    <property type="match status" value="1"/>
</dbReference>
<dbReference type="InterPro" id="IPR026864">
    <property type="entry name" value="SH3b2-type_SH3"/>
</dbReference>
<accession>A0ABY8P473</accession>
<keyword evidence="4" id="KW-1185">Reference proteome</keyword>
<sequence length="486" mass="54766">MKKIISFSILLFLIGCGNKTPPTSPSFSNKQDIIFIDKTKKLFPIANYPQNSARWIPPNEPSYRQPFLTKVQQQEALDKLLARYFGEQSPWNGDYIQSVLQDTQDVSDVSDVIKSAKRNLFHFAEKFTAPNVSHYGENFRLLDASWKAKMQHRVSVPIALRYTPEARGITLRETAVRFLPTAYPAFEDPRGAGQGYPFDMLQNSALHPAEPVYIAAVTADKSWSFIISSTVMGWVDSSHIAKTNDQFIQQWTVMANKKLAAVINDNASFTDEQGIFRFSARTGTLLPLKSINGKAKIALPASGNDGYAVIRYAPQSEQQVRQVPMLPTAENMAHIIQYMQGKNYGWGNLYGFNDCSAEVRNLMLPFGIFLPRNSLPQSLSGKRIDLSHYSTNERINYLMKYGQPFKTLIYIEGHIMLYVGNSNWQGRTVPIIYHNVWGLRPAAPPSRSIIGQSVFLPLLAQYSDAPELESLASKPLFIISYLDQTE</sequence>
<dbReference type="InterPro" id="IPR027017">
    <property type="entry name" value="P60_peptidase_YkfC"/>
</dbReference>
<dbReference type="Pfam" id="PF12913">
    <property type="entry name" value="SH3_6"/>
    <property type="match status" value="1"/>
</dbReference>
<gene>
    <name evidence="3" type="ORF">QG404_05215</name>
</gene>
<evidence type="ECO:0000313" key="3">
    <source>
        <dbReference type="EMBL" id="WGO84293.1"/>
    </source>
</evidence>
<name>A0ABY8P473_9GAMM</name>
<proteinExistence type="predicted"/>
<dbReference type="Pfam" id="PF12914">
    <property type="entry name" value="SH3_7"/>
    <property type="match status" value="1"/>
</dbReference>